<gene>
    <name evidence="2" type="ORF">C7212DRAFT_328341</name>
</gene>
<dbReference type="AlphaFoldDB" id="A0A317SKT9"/>
<evidence type="ECO:0000313" key="3">
    <source>
        <dbReference type="Proteomes" id="UP000246991"/>
    </source>
</evidence>
<evidence type="ECO:0000313" key="2">
    <source>
        <dbReference type="EMBL" id="PWW74240.1"/>
    </source>
</evidence>
<organism evidence="2 3">
    <name type="scientific">Tuber magnatum</name>
    <name type="common">white Piedmont truffle</name>
    <dbReference type="NCBI Taxonomy" id="42249"/>
    <lineage>
        <taxon>Eukaryota</taxon>
        <taxon>Fungi</taxon>
        <taxon>Dikarya</taxon>
        <taxon>Ascomycota</taxon>
        <taxon>Pezizomycotina</taxon>
        <taxon>Pezizomycetes</taxon>
        <taxon>Pezizales</taxon>
        <taxon>Tuberaceae</taxon>
        <taxon>Tuber</taxon>
    </lineage>
</organism>
<name>A0A317SKT9_9PEZI</name>
<feature type="region of interest" description="Disordered" evidence="1">
    <location>
        <begin position="34"/>
        <end position="76"/>
    </location>
</feature>
<dbReference type="EMBL" id="PYWC01000064">
    <property type="protein sequence ID" value="PWW74240.1"/>
    <property type="molecule type" value="Genomic_DNA"/>
</dbReference>
<protein>
    <submittedName>
        <fullName evidence="2">Uncharacterized protein</fullName>
    </submittedName>
</protein>
<accession>A0A317SKT9</accession>
<comment type="caution">
    <text evidence="2">The sequence shown here is derived from an EMBL/GenBank/DDBJ whole genome shotgun (WGS) entry which is preliminary data.</text>
</comment>
<dbReference type="Proteomes" id="UP000246991">
    <property type="component" value="Unassembled WGS sequence"/>
</dbReference>
<sequence length="76" mass="7831">MGTSHRVAGASARPRCGLTGIAFGIAAAASQQPDMADSGFFDPPSRIQPPTAIRHDSLPQGKKNFAAGPAHQSSCR</sequence>
<evidence type="ECO:0000256" key="1">
    <source>
        <dbReference type="SAM" id="MobiDB-lite"/>
    </source>
</evidence>
<keyword evidence="3" id="KW-1185">Reference proteome</keyword>
<reference evidence="2 3" key="1">
    <citation type="submission" date="2018-03" db="EMBL/GenBank/DDBJ databases">
        <title>Genomes of Pezizomycetes fungi and the evolution of truffles.</title>
        <authorList>
            <person name="Murat C."/>
            <person name="Payen T."/>
            <person name="Noel B."/>
            <person name="Kuo A."/>
            <person name="Martin F.M."/>
        </authorList>
    </citation>
    <scope>NUCLEOTIDE SEQUENCE [LARGE SCALE GENOMIC DNA]</scope>
    <source>
        <strain evidence="2">091103-1</strain>
    </source>
</reference>
<proteinExistence type="predicted"/>